<keyword evidence="1" id="KW-0472">Membrane</keyword>
<keyword evidence="1" id="KW-1133">Transmembrane helix</keyword>
<accession>A0A6J1LEV1</accession>
<keyword evidence="3" id="KW-1185">Reference proteome</keyword>
<feature type="signal peptide" evidence="2">
    <location>
        <begin position="1"/>
        <end position="22"/>
    </location>
</feature>
<dbReference type="OMA" id="PWRNITN"/>
<evidence type="ECO:0000313" key="4">
    <source>
        <dbReference type="RefSeq" id="XP_023161781.2"/>
    </source>
</evidence>
<keyword evidence="1" id="KW-0812">Transmembrane</keyword>
<organism evidence="3 4">
    <name type="scientific">Drosophila hydei</name>
    <name type="common">Fruit fly</name>
    <dbReference type="NCBI Taxonomy" id="7224"/>
    <lineage>
        <taxon>Eukaryota</taxon>
        <taxon>Metazoa</taxon>
        <taxon>Ecdysozoa</taxon>
        <taxon>Arthropoda</taxon>
        <taxon>Hexapoda</taxon>
        <taxon>Insecta</taxon>
        <taxon>Pterygota</taxon>
        <taxon>Neoptera</taxon>
        <taxon>Endopterygota</taxon>
        <taxon>Diptera</taxon>
        <taxon>Brachycera</taxon>
        <taxon>Muscomorpha</taxon>
        <taxon>Ephydroidea</taxon>
        <taxon>Drosophilidae</taxon>
        <taxon>Drosophila</taxon>
    </lineage>
</organism>
<keyword evidence="2" id="KW-0732">Signal</keyword>
<name>A0A6J1LEV1_DROHY</name>
<proteinExistence type="predicted"/>
<dbReference type="RefSeq" id="XP_023161781.2">
    <property type="nucleotide sequence ID" value="XM_023306013.2"/>
</dbReference>
<dbReference type="AlphaFoldDB" id="A0A6J1LEV1"/>
<reference evidence="4" key="1">
    <citation type="submission" date="2025-08" db="UniProtKB">
        <authorList>
            <consortium name="RefSeq"/>
        </authorList>
    </citation>
    <scope>IDENTIFICATION</scope>
    <source>
        <strain evidence="4">15085-1641.00</strain>
        <tissue evidence="4">Whole body</tissue>
    </source>
</reference>
<dbReference type="KEGG" id="dhe:111593313"/>
<protein>
    <submittedName>
        <fullName evidence="4">Uncharacterized protein LOC111593313</fullName>
    </submittedName>
</protein>
<evidence type="ECO:0000256" key="2">
    <source>
        <dbReference type="SAM" id="SignalP"/>
    </source>
</evidence>
<dbReference type="Proteomes" id="UP000504633">
    <property type="component" value="Unplaced"/>
</dbReference>
<evidence type="ECO:0000313" key="3">
    <source>
        <dbReference type="Proteomes" id="UP000504633"/>
    </source>
</evidence>
<feature type="transmembrane region" description="Helical" evidence="1">
    <location>
        <begin position="401"/>
        <end position="424"/>
    </location>
</feature>
<dbReference type="OrthoDB" id="7718910at2759"/>
<feature type="chain" id="PRO_5026736931" evidence="2">
    <location>
        <begin position="23"/>
        <end position="451"/>
    </location>
</feature>
<dbReference type="GeneID" id="111593313"/>
<gene>
    <name evidence="4" type="primary">LOC111593313</name>
</gene>
<sequence length="451" mass="51794">MYKSNYVRSATLIALLSTCCQAYEERPDFCIETEPMLLSDIKRQMLTPIENRTKCNITATTLTPNEKERLFDTICEDHGSLTIKRSNHHFFKLLNGELFGRGVQNELCKSKVDSVLAWVPYKIMMQNYAAELNPSERLSYIAKATSVEREKTELCHFRHTDLVNNVMDNLFTCVVLIFEDNFYGVDDSINVLVELQPVMYQLRNITYQPWRNVTNSYKMRLGDGLLKNPSGQRKPIYGTLSYAFVEKIRLNTSTIYNNEQLNKLPLLLEHRGSMVELDIDGVGGIDVQEQAYFGRTMDARSEVKVQVIGQWVDQHREISADMYNYYGFGLQHYKQPISGVQLTFVRIDETEPAFESPESDNLVKASLFRDMDSAPAKLSKNGSAVFTEWEVDHQQADDSSFYPWFVISCLLFGIIVLFLVYGIVRVYNKKTKERQKYELANTSSTQANAAC</sequence>
<evidence type="ECO:0000256" key="1">
    <source>
        <dbReference type="SAM" id="Phobius"/>
    </source>
</evidence>